<reference evidence="12" key="1">
    <citation type="submission" date="2025-08" db="UniProtKB">
        <authorList>
            <consortium name="Ensembl"/>
        </authorList>
    </citation>
    <scope>IDENTIFICATION</scope>
</reference>
<dbReference type="PANTHER" id="PTHR46131:SF1">
    <property type="entry name" value="SD08549P"/>
    <property type="match status" value="1"/>
</dbReference>
<dbReference type="Gene3D" id="1.50.40.10">
    <property type="entry name" value="Mitochondrial carrier domain"/>
    <property type="match status" value="1"/>
</dbReference>
<keyword evidence="9 10" id="KW-0472">Membrane</keyword>
<dbReference type="Proteomes" id="UP000694388">
    <property type="component" value="Unplaced"/>
</dbReference>
<evidence type="ECO:0000256" key="4">
    <source>
        <dbReference type="ARBA" id="ARBA00022692"/>
    </source>
</evidence>
<keyword evidence="8" id="KW-0496">Mitochondrion</keyword>
<dbReference type="InterPro" id="IPR018108">
    <property type="entry name" value="MCP_transmembrane"/>
</dbReference>
<protein>
    <submittedName>
        <fullName evidence="12">Solute carrier family 25 member 51b</fullName>
    </submittedName>
</protein>
<dbReference type="Pfam" id="PF00153">
    <property type="entry name" value="Mito_carr"/>
    <property type="match status" value="3"/>
</dbReference>
<evidence type="ECO:0000256" key="2">
    <source>
        <dbReference type="ARBA" id="ARBA00006375"/>
    </source>
</evidence>
<comment type="subcellular location">
    <subcellularLocation>
        <location evidence="1">Mitochondrion inner membrane</location>
        <topology evidence="1">Multi-pass membrane protein</topology>
    </subcellularLocation>
</comment>
<name>A0A8C4Q5E1_EPTBU</name>
<evidence type="ECO:0000256" key="3">
    <source>
        <dbReference type="ARBA" id="ARBA00022448"/>
    </source>
</evidence>
<evidence type="ECO:0000256" key="1">
    <source>
        <dbReference type="ARBA" id="ARBA00004448"/>
    </source>
</evidence>
<keyword evidence="5" id="KW-0677">Repeat</keyword>
<dbReference type="GO" id="GO:0005743">
    <property type="term" value="C:mitochondrial inner membrane"/>
    <property type="evidence" value="ECO:0007669"/>
    <property type="project" value="UniProtKB-SubCell"/>
</dbReference>
<dbReference type="InterPro" id="IPR052465">
    <property type="entry name" value="Mito_NAD+_Carrier"/>
</dbReference>
<sequence>MAHYTAGCSAALANILLTFPVNKTMFRQQLHGLRVTPALCQLRSEGLRQLYRGLLPPVLQKTTTLALMFGLYEDLSLALLDSVPEGTPSVAVRSLAAVLAGSVEAAFMPFERVQVLLQDRKHCVRFYNTLDAFKQLRTYGLKEYYRGLTPVLLRNGPSNALFFGLRGPIKELLPTAPSPGWHLLNDFFCGGLLGALLSTAFYPVNVVKVRMQSEIGGEFRSFSHFFSLIWHERQRNVSFLFRGVHLNYQRSLLLRGMVQRKHTYLNVVQFLTRLETVQSVFPSKAAGTPSLKRLLSWMSYLPAFHHLQSKGSIVRKKLLIRRRFADGH</sequence>
<dbReference type="GO" id="GO:0051724">
    <property type="term" value="F:NAD transmembrane transporter activity"/>
    <property type="evidence" value="ECO:0007669"/>
    <property type="project" value="TreeGrafter"/>
</dbReference>
<dbReference type="InterPro" id="IPR023395">
    <property type="entry name" value="MCP_dom_sf"/>
</dbReference>
<evidence type="ECO:0000256" key="11">
    <source>
        <dbReference type="RuleBase" id="RU000488"/>
    </source>
</evidence>
<dbReference type="OMA" id="GCAFNTG"/>
<dbReference type="Ensembl" id="ENSEBUT00000010820.1">
    <property type="protein sequence ID" value="ENSEBUP00000010276.1"/>
    <property type="gene ID" value="ENSEBUG00000006599.1"/>
</dbReference>
<evidence type="ECO:0000256" key="9">
    <source>
        <dbReference type="ARBA" id="ARBA00023136"/>
    </source>
</evidence>
<evidence type="ECO:0000313" key="13">
    <source>
        <dbReference type="Proteomes" id="UP000694388"/>
    </source>
</evidence>
<evidence type="ECO:0000313" key="12">
    <source>
        <dbReference type="Ensembl" id="ENSEBUP00000010276.1"/>
    </source>
</evidence>
<dbReference type="PANTHER" id="PTHR46131">
    <property type="entry name" value="SD08549P"/>
    <property type="match status" value="1"/>
</dbReference>
<dbReference type="GeneTree" id="ENSGT00940000164838"/>
<evidence type="ECO:0000256" key="7">
    <source>
        <dbReference type="ARBA" id="ARBA00022989"/>
    </source>
</evidence>
<reference evidence="12" key="2">
    <citation type="submission" date="2025-09" db="UniProtKB">
        <authorList>
            <consortium name="Ensembl"/>
        </authorList>
    </citation>
    <scope>IDENTIFICATION</scope>
</reference>
<evidence type="ECO:0000256" key="6">
    <source>
        <dbReference type="ARBA" id="ARBA00022792"/>
    </source>
</evidence>
<proteinExistence type="inferred from homology"/>
<keyword evidence="13" id="KW-1185">Reference proteome</keyword>
<organism evidence="12 13">
    <name type="scientific">Eptatretus burgeri</name>
    <name type="common">Inshore hagfish</name>
    <dbReference type="NCBI Taxonomy" id="7764"/>
    <lineage>
        <taxon>Eukaryota</taxon>
        <taxon>Metazoa</taxon>
        <taxon>Chordata</taxon>
        <taxon>Craniata</taxon>
        <taxon>Vertebrata</taxon>
        <taxon>Cyclostomata</taxon>
        <taxon>Myxini</taxon>
        <taxon>Myxiniformes</taxon>
        <taxon>Myxinidae</taxon>
        <taxon>Eptatretinae</taxon>
        <taxon>Eptatretus</taxon>
    </lineage>
</organism>
<dbReference type="AlphaFoldDB" id="A0A8C4Q5E1"/>
<keyword evidence="7" id="KW-1133">Transmembrane helix</keyword>
<comment type="similarity">
    <text evidence="2 11">Belongs to the mitochondrial carrier (TC 2.A.29) family.</text>
</comment>
<feature type="repeat" description="Solcar" evidence="10">
    <location>
        <begin position="1"/>
        <end position="78"/>
    </location>
</feature>
<evidence type="ECO:0000256" key="8">
    <source>
        <dbReference type="ARBA" id="ARBA00023128"/>
    </source>
</evidence>
<accession>A0A8C4Q5E1</accession>
<feature type="repeat" description="Solcar" evidence="10">
    <location>
        <begin position="88"/>
        <end position="172"/>
    </location>
</feature>
<dbReference type="SUPFAM" id="SSF103506">
    <property type="entry name" value="Mitochondrial carrier"/>
    <property type="match status" value="1"/>
</dbReference>
<dbReference type="PROSITE" id="PS50920">
    <property type="entry name" value="SOLCAR"/>
    <property type="match status" value="2"/>
</dbReference>
<evidence type="ECO:0000256" key="10">
    <source>
        <dbReference type="PROSITE-ProRule" id="PRU00282"/>
    </source>
</evidence>
<keyword evidence="3 11" id="KW-0813">Transport</keyword>
<keyword evidence="4 10" id="KW-0812">Transmembrane</keyword>
<evidence type="ECO:0000256" key="5">
    <source>
        <dbReference type="ARBA" id="ARBA00022737"/>
    </source>
</evidence>
<keyword evidence="6" id="KW-0999">Mitochondrion inner membrane</keyword>